<evidence type="ECO:0000313" key="2">
    <source>
        <dbReference type="EMBL" id="KAK3734622.1"/>
    </source>
</evidence>
<comment type="caution">
    <text evidence="2">The sequence shown here is derived from an EMBL/GenBank/DDBJ whole genome shotgun (WGS) entry which is preliminary data.</text>
</comment>
<evidence type="ECO:0000256" key="1">
    <source>
        <dbReference type="SAM" id="MobiDB-lite"/>
    </source>
</evidence>
<name>A0AAE0Y6Z4_9GAST</name>
<dbReference type="AlphaFoldDB" id="A0AAE0Y6Z4"/>
<reference evidence="2" key="1">
    <citation type="journal article" date="2023" name="G3 (Bethesda)">
        <title>A reference genome for the long-term kleptoplast-retaining sea slug Elysia crispata morphotype clarki.</title>
        <authorList>
            <person name="Eastman K.E."/>
            <person name="Pendleton A.L."/>
            <person name="Shaikh M.A."/>
            <person name="Suttiyut T."/>
            <person name="Ogas R."/>
            <person name="Tomko P."/>
            <person name="Gavelis G."/>
            <person name="Widhalm J.R."/>
            <person name="Wisecaver J.H."/>
        </authorList>
    </citation>
    <scope>NUCLEOTIDE SEQUENCE</scope>
    <source>
        <strain evidence="2">ECLA1</strain>
    </source>
</reference>
<gene>
    <name evidence="2" type="ORF">RRG08_003529</name>
</gene>
<proteinExistence type="predicted"/>
<sequence>MACLSLGEPERWRGATQDDANVSQEGLRSAAILTQVSCPKDNGIYPNPGQDSKATVTVRRYETNPKLVLV</sequence>
<dbReference type="Proteomes" id="UP001283361">
    <property type="component" value="Unassembled WGS sequence"/>
</dbReference>
<protein>
    <submittedName>
        <fullName evidence="2">Uncharacterized protein</fullName>
    </submittedName>
</protein>
<organism evidence="2 3">
    <name type="scientific">Elysia crispata</name>
    <name type="common">lettuce slug</name>
    <dbReference type="NCBI Taxonomy" id="231223"/>
    <lineage>
        <taxon>Eukaryota</taxon>
        <taxon>Metazoa</taxon>
        <taxon>Spiralia</taxon>
        <taxon>Lophotrochozoa</taxon>
        <taxon>Mollusca</taxon>
        <taxon>Gastropoda</taxon>
        <taxon>Heterobranchia</taxon>
        <taxon>Euthyneura</taxon>
        <taxon>Panpulmonata</taxon>
        <taxon>Sacoglossa</taxon>
        <taxon>Placobranchoidea</taxon>
        <taxon>Plakobranchidae</taxon>
        <taxon>Elysia</taxon>
    </lineage>
</organism>
<feature type="region of interest" description="Disordered" evidence="1">
    <location>
        <begin position="1"/>
        <end position="21"/>
    </location>
</feature>
<accession>A0AAE0Y6Z4</accession>
<dbReference type="EMBL" id="JAWDGP010006844">
    <property type="protein sequence ID" value="KAK3734622.1"/>
    <property type="molecule type" value="Genomic_DNA"/>
</dbReference>
<keyword evidence="3" id="KW-1185">Reference proteome</keyword>
<evidence type="ECO:0000313" key="3">
    <source>
        <dbReference type="Proteomes" id="UP001283361"/>
    </source>
</evidence>